<dbReference type="InterPro" id="IPR052918">
    <property type="entry name" value="Motility_Chemotaxis_Reg"/>
</dbReference>
<reference evidence="1 2" key="1">
    <citation type="submission" date="2019-02" db="EMBL/GenBank/DDBJ databases">
        <title>Deep-cultivation of Planctomycetes and their phenomic and genomic characterization uncovers novel biology.</title>
        <authorList>
            <person name="Wiegand S."/>
            <person name="Jogler M."/>
            <person name="Boedeker C."/>
            <person name="Pinto D."/>
            <person name="Vollmers J."/>
            <person name="Rivas-Marin E."/>
            <person name="Kohn T."/>
            <person name="Peeters S.H."/>
            <person name="Heuer A."/>
            <person name="Rast P."/>
            <person name="Oberbeckmann S."/>
            <person name="Bunk B."/>
            <person name="Jeske O."/>
            <person name="Meyerdierks A."/>
            <person name="Storesund J.E."/>
            <person name="Kallscheuer N."/>
            <person name="Luecker S."/>
            <person name="Lage O.M."/>
            <person name="Pohl T."/>
            <person name="Merkel B.J."/>
            <person name="Hornburger P."/>
            <person name="Mueller R.-W."/>
            <person name="Bruemmer F."/>
            <person name="Labrenz M."/>
            <person name="Spormann A.M."/>
            <person name="Op Den Camp H."/>
            <person name="Overmann J."/>
            <person name="Amann R."/>
            <person name="Jetten M.S.M."/>
            <person name="Mascher T."/>
            <person name="Medema M.H."/>
            <person name="Devos D.P."/>
            <person name="Kaster A.-K."/>
            <person name="Ovreas L."/>
            <person name="Rohde M."/>
            <person name="Galperin M.Y."/>
            <person name="Jogler C."/>
        </authorList>
    </citation>
    <scope>NUCLEOTIDE SEQUENCE [LARGE SCALE GENOMIC DNA]</scope>
    <source>
        <strain evidence="1 2">Poly51</strain>
    </source>
</reference>
<sequence length="354" mass="37324">MQNGFVAKINPQGTAVVWASYVGVGLLYRDVALDDAGDVYLPMSHPGKGLLPPSSWFKGTFQPSPGGNADTGALKVTSDGRHVVWATWLGGTGLEVPNTGIRIDSQKNVFLNLTTESKDLPATSGVRDRTYNGGKDAYIAKLSPDGSRLIYGTYFGGSGDEYGNSTHNLAIDGLGNAHLITSSDRDDMPVTPGVFQNRRGGGHDIVATKFSPTGALLRCTYLGGSGNDDLDGAHVNSRGEDFFTGTTSSVDLPTTEDALQNQKSGENDAIIVRLSSDFSQLSFASYLGGKSYDDGRSRFLDKNGFFYVVGSTNGSGWPIVHAAQKEFAGGGGGKELCYQGGCFAGDVIVTKIGF</sequence>
<dbReference type="AlphaFoldDB" id="A0A5C6FE99"/>
<keyword evidence="2" id="KW-1185">Reference proteome</keyword>
<dbReference type="PANTHER" id="PTHR35580:SF1">
    <property type="entry name" value="PHYTASE-LIKE DOMAIN-CONTAINING PROTEIN"/>
    <property type="match status" value="1"/>
</dbReference>
<accession>A0A5C6FE99</accession>
<organism evidence="1 2">
    <name type="scientific">Rubripirellula tenax</name>
    <dbReference type="NCBI Taxonomy" id="2528015"/>
    <lineage>
        <taxon>Bacteria</taxon>
        <taxon>Pseudomonadati</taxon>
        <taxon>Planctomycetota</taxon>
        <taxon>Planctomycetia</taxon>
        <taxon>Pirellulales</taxon>
        <taxon>Pirellulaceae</taxon>
        <taxon>Rubripirellula</taxon>
    </lineage>
</organism>
<dbReference type="EMBL" id="SJPW01000002">
    <property type="protein sequence ID" value="TWU58524.1"/>
    <property type="molecule type" value="Genomic_DNA"/>
</dbReference>
<dbReference type="RefSeq" id="WP_246114301.1">
    <property type="nucleotide sequence ID" value="NZ_SJPW01000002.1"/>
</dbReference>
<protein>
    <recommendedName>
        <fullName evidence="3">Beta-propeller repeat protein</fullName>
    </recommendedName>
</protein>
<evidence type="ECO:0008006" key="3">
    <source>
        <dbReference type="Google" id="ProtNLM"/>
    </source>
</evidence>
<name>A0A5C6FE99_9BACT</name>
<dbReference type="Proteomes" id="UP000318288">
    <property type="component" value="Unassembled WGS sequence"/>
</dbReference>
<proteinExistence type="predicted"/>
<evidence type="ECO:0000313" key="1">
    <source>
        <dbReference type="EMBL" id="TWU58524.1"/>
    </source>
</evidence>
<dbReference type="PANTHER" id="PTHR35580">
    <property type="entry name" value="CELL SURFACE GLYCOPROTEIN (S-LAYER PROTEIN)-LIKE PROTEIN"/>
    <property type="match status" value="1"/>
</dbReference>
<evidence type="ECO:0000313" key="2">
    <source>
        <dbReference type="Proteomes" id="UP000318288"/>
    </source>
</evidence>
<comment type="caution">
    <text evidence="1">The sequence shown here is derived from an EMBL/GenBank/DDBJ whole genome shotgun (WGS) entry which is preliminary data.</text>
</comment>
<gene>
    <name evidence="1" type="ORF">Poly51_13030</name>
</gene>